<dbReference type="Gene3D" id="3.10.620.30">
    <property type="match status" value="1"/>
</dbReference>
<dbReference type="EMBL" id="CAXJRC010000022">
    <property type="protein sequence ID" value="CAL2107096.1"/>
    <property type="molecule type" value="Genomic_DNA"/>
</dbReference>
<dbReference type="Pfam" id="PF01841">
    <property type="entry name" value="Transglut_core"/>
    <property type="match status" value="1"/>
</dbReference>
<evidence type="ECO:0000313" key="2">
    <source>
        <dbReference type="EMBL" id="CAL2107096.1"/>
    </source>
</evidence>
<dbReference type="InterPro" id="IPR038765">
    <property type="entry name" value="Papain-like_cys_pep_sf"/>
</dbReference>
<proteinExistence type="predicted"/>
<gene>
    <name evidence="2" type="ORF">T190115A13A_20376</name>
</gene>
<dbReference type="Gene3D" id="2.60.40.3140">
    <property type="match status" value="1"/>
</dbReference>
<dbReference type="RefSeq" id="WP_348738755.1">
    <property type="nucleotide sequence ID" value="NZ_CAXJRC010000022.1"/>
</dbReference>
<organism evidence="2 3">
    <name type="scientific">Tenacibaculum vairaonense</name>
    <dbReference type="NCBI Taxonomy" id="3137860"/>
    <lineage>
        <taxon>Bacteria</taxon>
        <taxon>Pseudomonadati</taxon>
        <taxon>Bacteroidota</taxon>
        <taxon>Flavobacteriia</taxon>
        <taxon>Flavobacteriales</taxon>
        <taxon>Flavobacteriaceae</taxon>
        <taxon>Tenacibaculum</taxon>
    </lineage>
</organism>
<feature type="domain" description="Transglutaminase-like" evidence="1">
    <location>
        <begin position="305"/>
        <end position="410"/>
    </location>
</feature>
<keyword evidence="3" id="KW-1185">Reference proteome</keyword>
<accession>A0ABM9PN23</accession>
<sequence length="655" mass="75384">MKKLLIWSIVFIHTVAISQEIKFGKVSKEELEEKAHPIEPNADAAYLYKKRRTYFEYDSNKGFMLITEVQERIKIYTQEGFKYATKKINYYKPKSGEQEKITNVKAYTFNLVDGEITKQKLNKKDIFDERLNKYRGQKKITFPEIKEGTVIDFKYKSTSPSYYIKTLYFQYGIPVNRLEAKVEIPEYYMFNKRSKGYYSVPLRESAKRGTINFGGYDRKMDYTAKTYSFTQSNIPSVDDSEPYCGNINNYRGGIEFELSGTRFPNSMFKNYSTSWEDLSKQIYKSSSFGGQLDKTSYFKDDLAVVTKDAANGLEKVIAVFNFVKSKVKWNEYNSKYVDEGVKRAYKDGVGNVAEINLMLTAMLREAGLDANPVLVSTRSHGIPLFPTSNGFNYVISKVNFPNQTYILLDATEKYATPNMLPVRCLNWNGREILKDGKSAWINLTPEVHAKKINTLFVKVNDDTTVNGMLRTTLTNHGSMLYRQRNNVKKEEDLISEIEDDNNIETEGFKILNKEDLSKNVVRSYKFEGEDFVEEINGKLYINPLLFLAEKENPFKSNERNFPVDFIMPWQDKHTVTISIPKGYKVESVPEALGIALPDNLGVFKFQISQANGKVKALCTLQMNSNIISPEHYVTLKGFYKQLVAKQNEKIVLVKS</sequence>
<comment type="caution">
    <text evidence="2">The sequence shown here is derived from an EMBL/GenBank/DDBJ whole genome shotgun (WGS) entry which is preliminary data.</text>
</comment>
<dbReference type="Gene3D" id="2.60.120.1130">
    <property type="match status" value="1"/>
</dbReference>
<dbReference type="SUPFAM" id="SSF54001">
    <property type="entry name" value="Cysteine proteinases"/>
    <property type="match status" value="1"/>
</dbReference>
<evidence type="ECO:0000313" key="3">
    <source>
        <dbReference type="Proteomes" id="UP001497602"/>
    </source>
</evidence>
<evidence type="ECO:0000259" key="1">
    <source>
        <dbReference type="Pfam" id="PF01841"/>
    </source>
</evidence>
<protein>
    <recommendedName>
        <fullName evidence="1">Transglutaminase-like domain-containing protein</fullName>
    </recommendedName>
</protein>
<name>A0ABM9PN23_9FLAO</name>
<reference evidence="2 3" key="1">
    <citation type="submission" date="2024-05" db="EMBL/GenBank/DDBJ databases">
        <authorList>
            <person name="Duchaud E."/>
        </authorList>
    </citation>
    <scope>NUCLEOTIDE SEQUENCE [LARGE SCALE GENOMIC DNA]</scope>
    <source>
        <strain evidence="2">Ena-SAMPLE-TAB-13-05-2024-13:56:06:370-140305</strain>
    </source>
</reference>
<dbReference type="InterPro" id="IPR002931">
    <property type="entry name" value="Transglutaminase-like"/>
</dbReference>
<dbReference type="Proteomes" id="UP001497602">
    <property type="component" value="Unassembled WGS sequence"/>
</dbReference>